<evidence type="ECO:0000313" key="3">
    <source>
        <dbReference type="Proteomes" id="UP000654401"/>
    </source>
</evidence>
<feature type="transmembrane region" description="Helical" evidence="1">
    <location>
        <begin position="12"/>
        <end position="39"/>
    </location>
</feature>
<feature type="transmembrane region" description="Helical" evidence="1">
    <location>
        <begin position="51"/>
        <end position="71"/>
    </location>
</feature>
<evidence type="ECO:0000256" key="1">
    <source>
        <dbReference type="SAM" id="Phobius"/>
    </source>
</evidence>
<evidence type="ECO:0000313" key="2">
    <source>
        <dbReference type="EMBL" id="MBC8519027.1"/>
    </source>
</evidence>
<accession>A0A8J6P6Z9</accession>
<sequence length="73" mass="7259">MFDNAFSTVGSVVRGLTGLLMSLIGLGLLIEVVFGAGALGMPGVVGGIGNVVSQFSGVNGLITLIVLAALLNR</sequence>
<proteinExistence type="predicted"/>
<name>A0A8J6P6Z9_9GAMM</name>
<gene>
    <name evidence="2" type="ORF">H8D24_01280</name>
</gene>
<reference evidence="2 3" key="1">
    <citation type="submission" date="2020-08" db="EMBL/GenBank/DDBJ databases">
        <title>Bridging the membrane lipid divide: bacteria of the FCB group superphylum have the potential to synthesize archaeal ether lipids.</title>
        <authorList>
            <person name="Villanueva L."/>
            <person name="Von Meijenfeldt F.A.B."/>
            <person name="Westbye A.B."/>
            <person name="Yadav S."/>
            <person name="Hopmans E.C."/>
            <person name="Dutilh B.E."/>
            <person name="Sinninghe Damste J.S."/>
        </authorList>
    </citation>
    <scope>NUCLEOTIDE SEQUENCE [LARGE SCALE GENOMIC DNA]</scope>
    <source>
        <strain evidence="2">NIOZ-UU100</strain>
    </source>
</reference>
<dbReference type="Proteomes" id="UP000654401">
    <property type="component" value="Unassembled WGS sequence"/>
</dbReference>
<comment type="caution">
    <text evidence="2">The sequence shown here is derived from an EMBL/GenBank/DDBJ whole genome shotgun (WGS) entry which is preliminary data.</text>
</comment>
<dbReference type="EMBL" id="JACNFK010000015">
    <property type="protein sequence ID" value="MBC8519027.1"/>
    <property type="molecule type" value="Genomic_DNA"/>
</dbReference>
<organism evidence="2 3">
    <name type="scientific">Candidatus Thiopontia autotrophica</name>
    <dbReference type="NCBI Taxonomy" id="2841688"/>
    <lineage>
        <taxon>Bacteria</taxon>
        <taxon>Pseudomonadati</taxon>
        <taxon>Pseudomonadota</taxon>
        <taxon>Gammaproteobacteria</taxon>
        <taxon>Candidatus Thiopontia</taxon>
    </lineage>
</organism>
<keyword evidence="1" id="KW-0472">Membrane</keyword>
<dbReference type="AlphaFoldDB" id="A0A8J6P6Z9"/>
<keyword evidence="1" id="KW-1133">Transmembrane helix</keyword>
<protein>
    <submittedName>
        <fullName evidence="2">Uncharacterized protein</fullName>
    </submittedName>
</protein>
<keyword evidence="1" id="KW-0812">Transmembrane</keyword>